<dbReference type="InParanoid" id="A0A7E5VKT8"/>
<feature type="region of interest" description="Disordered" evidence="1">
    <location>
        <begin position="30"/>
        <end position="84"/>
    </location>
</feature>
<dbReference type="OrthoDB" id="7484995at2759"/>
<feature type="compositionally biased region" description="Low complexity" evidence="1">
    <location>
        <begin position="61"/>
        <end position="76"/>
    </location>
</feature>
<accession>A0A7E5VKT8</accession>
<dbReference type="GeneID" id="113494696"/>
<sequence>MNIMSEYSSFTVIYNIEVHGVLHKAPQWAITTRNTQSTSKPTEPIRRQGEDEQNIPDNFKPPEGQIGPQGGDPQQQANRFTQKETTVYVRRRTTQEHLSLEEYCDYILHFCLRAYQ</sequence>
<dbReference type="KEGG" id="tnl:113494696"/>
<dbReference type="Proteomes" id="UP000322000">
    <property type="component" value="Chromosome 6"/>
</dbReference>
<evidence type="ECO:0000313" key="3">
    <source>
        <dbReference type="RefSeq" id="XP_026728920.1"/>
    </source>
</evidence>
<dbReference type="AlphaFoldDB" id="A0A7E5VKT8"/>
<dbReference type="RefSeq" id="XP_026728920.1">
    <property type="nucleotide sequence ID" value="XM_026873119.1"/>
</dbReference>
<reference evidence="3" key="1">
    <citation type="submission" date="2025-08" db="UniProtKB">
        <authorList>
            <consortium name="RefSeq"/>
        </authorList>
    </citation>
    <scope>IDENTIFICATION</scope>
</reference>
<keyword evidence="2" id="KW-1185">Reference proteome</keyword>
<proteinExistence type="predicted"/>
<feature type="compositionally biased region" description="Polar residues" evidence="1">
    <location>
        <begin position="30"/>
        <end position="41"/>
    </location>
</feature>
<protein>
    <submittedName>
        <fullName evidence="3">Uncharacterized protein LOC113494696</fullName>
    </submittedName>
</protein>
<organism evidence="2 3">
    <name type="scientific">Trichoplusia ni</name>
    <name type="common">Cabbage looper</name>
    <dbReference type="NCBI Taxonomy" id="7111"/>
    <lineage>
        <taxon>Eukaryota</taxon>
        <taxon>Metazoa</taxon>
        <taxon>Ecdysozoa</taxon>
        <taxon>Arthropoda</taxon>
        <taxon>Hexapoda</taxon>
        <taxon>Insecta</taxon>
        <taxon>Pterygota</taxon>
        <taxon>Neoptera</taxon>
        <taxon>Endopterygota</taxon>
        <taxon>Lepidoptera</taxon>
        <taxon>Glossata</taxon>
        <taxon>Ditrysia</taxon>
        <taxon>Noctuoidea</taxon>
        <taxon>Noctuidae</taxon>
        <taxon>Plusiinae</taxon>
        <taxon>Trichoplusia</taxon>
    </lineage>
</organism>
<evidence type="ECO:0000256" key="1">
    <source>
        <dbReference type="SAM" id="MobiDB-lite"/>
    </source>
</evidence>
<name>A0A7E5VKT8_TRINI</name>
<gene>
    <name evidence="3" type="primary">LOC113494696</name>
</gene>
<evidence type="ECO:0000313" key="2">
    <source>
        <dbReference type="Proteomes" id="UP000322000"/>
    </source>
</evidence>